<dbReference type="SUPFAM" id="SSF53448">
    <property type="entry name" value="Nucleotide-diphospho-sugar transferases"/>
    <property type="match status" value="1"/>
</dbReference>
<accession>A0A9D0Z4I1</accession>
<dbReference type="EMBL" id="DVFN01000004">
    <property type="protein sequence ID" value="HIQ68740.1"/>
    <property type="molecule type" value="Genomic_DNA"/>
</dbReference>
<name>A0A9D0Z4I1_9FIRM</name>
<dbReference type="Gene3D" id="3.90.550.10">
    <property type="entry name" value="Spore Coat Polysaccharide Biosynthesis Protein SpsA, Chain A"/>
    <property type="match status" value="1"/>
</dbReference>
<dbReference type="PANTHER" id="PTHR43777">
    <property type="entry name" value="MOLYBDENUM COFACTOR CYTIDYLYLTRANSFERASE"/>
    <property type="match status" value="1"/>
</dbReference>
<dbReference type="GO" id="GO:0016779">
    <property type="term" value="F:nucleotidyltransferase activity"/>
    <property type="evidence" value="ECO:0007669"/>
    <property type="project" value="UniProtKB-ARBA"/>
</dbReference>
<dbReference type="Pfam" id="PF12804">
    <property type="entry name" value="NTP_transf_3"/>
    <property type="match status" value="1"/>
</dbReference>
<proteinExistence type="predicted"/>
<evidence type="ECO:0000313" key="3">
    <source>
        <dbReference type="Proteomes" id="UP000886874"/>
    </source>
</evidence>
<evidence type="ECO:0000313" key="2">
    <source>
        <dbReference type="EMBL" id="HIQ68740.1"/>
    </source>
</evidence>
<dbReference type="PANTHER" id="PTHR43777:SF1">
    <property type="entry name" value="MOLYBDENUM COFACTOR CYTIDYLYLTRANSFERASE"/>
    <property type="match status" value="1"/>
</dbReference>
<reference evidence="2" key="1">
    <citation type="submission" date="2020-10" db="EMBL/GenBank/DDBJ databases">
        <authorList>
            <person name="Gilroy R."/>
        </authorList>
    </citation>
    <scope>NUCLEOTIDE SEQUENCE</scope>
    <source>
        <strain evidence="2">ChiSjej2B20-13462</strain>
    </source>
</reference>
<dbReference type="CDD" id="cd04182">
    <property type="entry name" value="GT_2_like_f"/>
    <property type="match status" value="1"/>
</dbReference>
<protein>
    <submittedName>
        <fullName evidence="2">Nucleotidyltransferase family protein</fullName>
    </submittedName>
</protein>
<comment type="caution">
    <text evidence="2">The sequence shown here is derived from an EMBL/GenBank/DDBJ whole genome shotgun (WGS) entry which is preliminary data.</text>
</comment>
<dbReference type="AlphaFoldDB" id="A0A9D0Z4I1"/>
<evidence type="ECO:0000259" key="1">
    <source>
        <dbReference type="Pfam" id="PF12804"/>
    </source>
</evidence>
<dbReference type="Proteomes" id="UP000886874">
    <property type="component" value="Unassembled WGS sequence"/>
</dbReference>
<dbReference type="InterPro" id="IPR025877">
    <property type="entry name" value="MobA-like_NTP_Trfase"/>
</dbReference>
<gene>
    <name evidence="2" type="ORF">IAA67_00180</name>
</gene>
<sequence>MDLGLVIMAAGAGRRFGGGKLLAEFGGRPLYVRALEAAPPGVFARTAVVTAIEPMLARARERGFLPVVNDRPALGVSRTIRLGLEAVGDCGGVMFLAADQPLLRPETVARLARTFAENPDRIVAPAAGGKRGGPCTFPAEFVPDLLALTGDKGGAGILKAHPNRVLLVEVPPEELLDADTPEALAALQA</sequence>
<organism evidence="2 3">
    <name type="scientific">Candidatus Avoscillospira stercorigallinarum</name>
    <dbReference type="NCBI Taxonomy" id="2840708"/>
    <lineage>
        <taxon>Bacteria</taxon>
        <taxon>Bacillati</taxon>
        <taxon>Bacillota</taxon>
        <taxon>Clostridia</taxon>
        <taxon>Eubacteriales</taxon>
        <taxon>Oscillospiraceae</taxon>
        <taxon>Oscillospiraceae incertae sedis</taxon>
        <taxon>Candidatus Avoscillospira</taxon>
    </lineage>
</organism>
<reference evidence="2" key="2">
    <citation type="journal article" date="2021" name="PeerJ">
        <title>Extensive microbial diversity within the chicken gut microbiome revealed by metagenomics and culture.</title>
        <authorList>
            <person name="Gilroy R."/>
            <person name="Ravi A."/>
            <person name="Getino M."/>
            <person name="Pursley I."/>
            <person name="Horton D.L."/>
            <person name="Alikhan N.F."/>
            <person name="Baker D."/>
            <person name="Gharbi K."/>
            <person name="Hall N."/>
            <person name="Watson M."/>
            <person name="Adriaenssens E.M."/>
            <person name="Foster-Nyarko E."/>
            <person name="Jarju S."/>
            <person name="Secka A."/>
            <person name="Antonio M."/>
            <person name="Oren A."/>
            <person name="Chaudhuri R.R."/>
            <person name="La Ragione R."/>
            <person name="Hildebrand F."/>
            <person name="Pallen M.J."/>
        </authorList>
    </citation>
    <scope>NUCLEOTIDE SEQUENCE</scope>
    <source>
        <strain evidence="2">ChiSjej2B20-13462</strain>
    </source>
</reference>
<feature type="domain" description="MobA-like NTP transferase" evidence="1">
    <location>
        <begin position="6"/>
        <end position="163"/>
    </location>
</feature>
<dbReference type="InterPro" id="IPR029044">
    <property type="entry name" value="Nucleotide-diphossugar_trans"/>
</dbReference>